<gene>
    <name evidence="2" type="ORF">AWC23_10910</name>
</gene>
<protein>
    <submittedName>
        <fullName evidence="2">Uncharacterized protein</fullName>
    </submittedName>
</protein>
<name>A0AAJ3NRY4_9MYCO</name>
<evidence type="ECO:0000313" key="2">
    <source>
        <dbReference type="EMBL" id="ORW72387.1"/>
    </source>
</evidence>
<keyword evidence="1" id="KW-0472">Membrane</keyword>
<dbReference type="EMBL" id="LQPR01000024">
    <property type="protein sequence ID" value="ORW72387.1"/>
    <property type="molecule type" value="Genomic_DNA"/>
</dbReference>
<keyword evidence="1" id="KW-1133">Transmembrane helix</keyword>
<evidence type="ECO:0000313" key="3">
    <source>
        <dbReference type="Proteomes" id="UP000193387"/>
    </source>
</evidence>
<keyword evidence="1" id="KW-0812">Transmembrane</keyword>
<comment type="caution">
    <text evidence="2">The sequence shown here is derived from an EMBL/GenBank/DDBJ whole genome shotgun (WGS) entry which is preliminary data.</text>
</comment>
<accession>A0AAJ3NRY4</accession>
<feature type="transmembrane region" description="Helical" evidence="1">
    <location>
        <begin position="66"/>
        <end position="90"/>
    </location>
</feature>
<organism evidence="2 3">
    <name type="scientific">Mycobacterium saskatchewanense</name>
    <dbReference type="NCBI Taxonomy" id="220927"/>
    <lineage>
        <taxon>Bacteria</taxon>
        <taxon>Bacillati</taxon>
        <taxon>Actinomycetota</taxon>
        <taxon>Actinomycetes</taxon>
        <taxon>Mycobacteriales</taxon>
        <taxon>Mycobacteriaceae</taxon>
        <taxon>Mycobacterium</taxon>
        <taxon>Mycobacterium simiae complex</taxon>
    </lineage>
</organism>
<dbReference type="AlphaFoldDB" id="A0AAJ3NRY4"/>
<proteinExistence type="predicted"/>
<keyword evidence="3" id="KW-1185">Reference proteome</keyword>
<dbReference type="Proteomes" id="UP000193387">
    <property type="component" value="Unassembled WGS sequence"/>
</dbReference>
<reference evidence="2 3" key="1">
    <citation type="submission" date="2016-01" db="EMBL/GenBank/DDBJ databases">
        <title>The new phylogeny of the genus Mycobacterium.</title>
        <authorList>
            <person name="Tarcisio F."/>
            <person name="Conor M."/>
            <person name="Antonella G."/>
            <person name="Elisabetta G."/>
            <person name="Giulia F.S."/>
            <person name="Sara T."/>
            <person name="Anna F."/>
            <person name="Clotilde B."/>
            <person name="Roberto B."/>
            <person name="Veronica D.S."/>
            <person name="Fabio R."/>
            <person name="Monica P."/>
            <person name="Olivier J."/>
            <person name="Enrico T."/>
            <person name="Nicola S."/>
        </authorList>
    </citation>
    <scope>NUCLEOTIDE SEQUENCE [LARGE SCALE GENOMIC DNA]</scope>
    <source>
        <strain evidence="2 3">DSM 44616</strain>
    </source>
</reference>
<sequence>MTTATPALLADETHSGDVQGETMRLTGLPLRDSSLSHEASLAALALGSKTVTVEERRRWWASEHDIMVASISVIFAALFAIIVVAAAAVLTMG</sequence>
<evidence type="ECO:0000256" key="1">
    <source>
        <dbReference type="SAM" id="Phobius"/>
    </source>
</evidence>
<dbReference type="RefSeq" id="WP_085255337.1">
    <property type="nucleotide sequence ID" value="NZ_AP022573.1"/>
</dbReference>